<keyword evidence="2" id="KW-0539">Nucleus</keyword>
<feature type="coiled-coil region" evidence="3">
    <location>
        <begin position="875"/>
        <end position="909"/>
    </location>
</feature>
<feature type="compositionally biased region" description="Basic residues" evidence="4">
    <location>
        <begin position="703"/>
        <end position="712"/>
    </location>
</feature>
<dbReference type="InterPro" id="IPR041291">
    <property type="entry name" value="TUDOR_5"/>
</dbReference>
<feature type="compositionally biased region" description="Basic and acidic residues" evidence="4">
    <location>
        <begin position="115"/>
        <end position="124"/>
    </location>
</feature>
<dbReference type="PANTHER" id="PTHR46024">
    <property type="entry name" value="HISTONE-LYSINE N-METHYLTRANSFERASE EGGLESS"/>
    <property type="match status" value="1"/>
</dbReference>
<evidence type="ECO:0000256" key="3">
    <source>
        <dbReference type="SAM" id="Coils"/>
    </source>
</evidence>
<name>A0AAD8A7U6_DIPPU</name>
<dbReference type="Pfam" id="PF18358">
    <property type="entry name" value="Tudor_4"/>
    <property type="match status" value="1"/>
</dbReference>
<organism evidence="6 7">
    <name type="scientific">Diploptera punctata</name>
    <name type="common">Pacific beetle cockroach</name>
    <dbReference type="NCBI Taxonomy" id="6984"/>
    <lineage>
        <taxon>Eukaryota</taxon>
        <taxon>Metazoa</taxon>
        <taxon>Ecdysozoa</taxon>
        <taxon>Arthropoda</taxon>
        <taxon>Hexapoda</taxon>
        <taxon>Insecta</taxon>
        <taxon>Pterygota</taxon>
        <taxon>Neoptera</taxon>
        <taxon>Polyneoptera</taxon>
        <taxon>Dictyoptera</taxon>
        <taxon>Blattodea</taxon>
        <taxon>Blaberoidea</taxon>
        <taxon>Blaberidae</taxon>
        <taxon>Diplopterinae</taxon>
        <taxon>Diploptera</taxon>
    </lineage>
</organism>
<keyword evidence="7" id="KW-1185">Reference proteome</keyword>
<evidence type="ECO:0000256" key="2">
    <source>
        <dbReference type="ARBA" id="ARBA00023242"/>
    </source>
</evidence>
<feature type="compositionally biased region" description="Basic and acidic residues" evidence="4">
    <location>
        <begin position="586"/>
        <end position="635"/>
    </location>
</feature>
<accession>A0AAD8A7U6</accession>
<feature type="region of interest" description="Disordered" evidence="4">
    <location>
        <begin position="1"/>
        <end position="124"/>
    </location>
</feature>
<dbReference type="InterPro" id="IPR041292">
    <property type="entry name" value="Tudor_4"/>
</dbReference>
<feature type="compositionally biased region" description="Basic and acidic residues" evidence="4">
    <location>
        <begin position="528"/>
        <end position="579"/>
    </location>
</feature>
<feature type="compositionally biased region" description="Basic and acidic residues" evidence="4">
    <location>
        <begin position="57"/>
        <end position="98"/>
    </location>
</feature>
<feature type="domain" description="Tudor" evidence="5">
    <location>
        <begin position="1195"/>
        <end position="1250"/>
    </location>
</feature>
<feature type="compositionally biased region" description="Basic and acidic residues" evidence="4">
    <location>
        <begin position="458"/>
        <end position="517"/>
    </location>
</feature>
<dbReference type="GO" id="GO:0046974">
    <property type="term" value="F:histone H3K9 methyltransferase activity"/>
    <property type="evidence" value="ECO:0007669"/>
    <property type="project" value="TreeGrafter"/>
</dbReference>
<dbReference type="Proteomes" id="UP001233999">
    <property type="component" value="Unassembled WGS sequence"/>
</dbReference>
<feature type="region of interest" description="Disordered" evidence="4">
    <location>
        <begin position="146"/>
        <end position="165"/>
    </location>
</feature>
<dbReference type="SMART" id="SM00333">
    <property type="entry name" value="TUDOR"/>
    <property type="match status" value="2"/>
</dbReference>
<reference evidence="6" key="1">
    <citation type="journal article" date="2023" name="IScience">
        <title>Live-bearing cockroach genome reveals convergent evolutionary mechanisms linked to viviparity in insects and beyond.</title>
        <authorList>
            <person name="Fouks B."/>
            <person name="Harrison M.C."/>
            <person name="Mikhailova A.A."/>
            <person name="Marchal E."/>
            <person name="English S."/>
            <person name="Carruthers M."/>
            <person name="Jennings E.C."/>
            <person name="Chiamaka E.L."/>
            <person name="Frigard R.A."/>
            <person name="Pippel M."/>
            <person name="Attardo G.M."/>
            <person name="Benoit J.B."/>
            <person name="Bornberg-Bauer E."/>
            <person name="Tobe S.S."/>
        </authorList>
    </citation>
    <scope>NUCLEOTIDE SEQUENCE</scope>
    <source>
        <strain evidence="6">Stay&amp;Tobe</strain>
    </source>
</reference>
<keyword evidence="3" id="KW-0175">Coiled coil</keyword>
<dbReference type="GO" id="GO:0005634">
    <property type="term" value="C:nucleus"/>
    <property type="evidence" value="ECO:0007669"/>
    <property type="project" value="UniProtKB-SubCell"/>
</dbReference>
<gene>
    <name evidence="6" type="ORF">L9F63_014491</name>
</gene>
<dbReference type="PANTHER" id="PTHR46024:SF1">
    <property type="entry name" value="HISTONE-LYSINE N-METHYLTRANSFERASE EGGLESS"/>
    <property type="match status" value="1"/>
</dbReference>
<evidence type="ECO:0000313" key="6">
    <source>
        <dbReference type="EMBL" id="KAJ9594079.1"/>
    </source>
</evidence>
<feature type="compositionally biased region" description="Acidic residues" evidence="4">
    <location>
        <begin position="7"/>
        <end position="19"/>
    </location>
</feature>
<sequence length="1326" mass="151837">MEKENDAENNIEDDADDSPEMVLQFSDESVGSKTQTDDDKAKEIDDEEMETEDMSEDNSKENKKDENIDVVDQQKLDILSAEEKKSDISNSDKSKDFMGMEDMETESGNIVNMEEGNKEKQVDIEMKEIDVKGVVDSDVSEKFVIDENTKEKDSEKTTEDDKIESVISVEAKDPKKSVEDSKVDEIDKEKIAKESIKDDKADIEGKNIKESDKDDKIDAVNVEKDTKEKVNHDTTVESTIVEIKETNVRESIKDDKIDAVDVKRNDPTEIVKDDKIDTIGIKGNDPKEIVKDDKIDAVSIKGKDAKELDNDNKIDIKEKNSKELNKDDKIDFVGIKVNDPKEIVKDDKIDIKEKNSLESIKDDKVDLVGIKGKDNKELDKDDKINIQEKNSKELIKDEVDSVDIREKDDKEFVKDDKINIKEKSSKESIKDDKVDSVSVKGKDDMEFIKDNKIDIKEKNSKETIKDDKTYADDIKGKDAKESVKEEEVADCKKTAKNDKEESTKKTFRDGKNEDAIDKNTSAVTGEKLVTKDDTNDKKFTEELSKKDEGKQTSKEEEKIDKNTEKEDDSNKNVRDKSEAMDVDSDIGDKKEKIENDLSKKTEEGKQDNADVKKDVETDGKGGKQDSENTKEKDNEDKESEGIPEGLQMEVDDDDKHSDELPDQINFVDVNAPPPCESPLTIDDDDDDDDIICMVDKGKISTKARKRLRRRRSGRDSSPEILQEDTNGKRREIVIDLDDDDDICIETIKSRKKRNRTGEVKTISCCNLECPYQDEDLRRAPVFVLTYYGRKYKKGRIDKVCGQCFEEAMQHQEPLFSAEFRPRNDTVVLTDSDEEGACDDECIPNEVLEDLQNQLQEVLETTVEKYDLNYQIQESQDILNRKLDRLTDEFKETDEMINDLQRRMDQLRNDVYKDYRPKIKELPGLTIDDSHCRVKEPIIRLSPPRMLNQSPQHQYIRQQQQTIVQNRMSVIPSASSPQRQKFIPIQTHPSTSSQDPFRKSPLAGVATKKVTQIQRSLGPSQPELRQEDVVALEQVQVTHKPLPPIGAITRPKPHAGDIMYVMKLSFYGVWSRAKVLEVVPKGTELQSGSLSIGQANRRITQIQVLSAFPVGTWVIAISQDNEWMSLSSFIVTPRRNFFLNKYRYLVFFDDGYAQYVTHEKILLVCESSRNVWEDIHPDSREFIRKYLEQYPERPMVKLQQGQIVKTEWNGKWWIARVVEVDGSLVKMHFDADGRTEWIYRGSTRLGPLYAELAHAAARKEQGTFSRHRGLGIATLKKRNMPYVEYTRGTEGEEVRRDDSGVTITLLGPARDCSFRAYLHHQYSLVGR</sequence>
<feature type="domain" description="Tudor" evidence="5">
    <location>
        <begin position="1105"/>
        <end position="1168"/>
    </location>
</feature>
<evidence type="ECO:0000259" key="5">
    <source>
        <dbReference type="SMART" id="SM00333"/>
    </source>
</evidence>
<evidence type="ECO:0000256" key="1">
    <source>
        <dbReference type="ARBA" id="ARBA00004123"/>
    </source>
</evidence>
<dbReference type="GO" id="GO:0070828">
    <property type="term" value="P:heterochromatin organization"/>
    <property type="evidence" value="ECO:0007669"/>
    <property type="project" value="TreeGrafter"/>
</dbReference>
<feature type="region of interest" description="Disordered" evidence="4">
    <location>
        <begin position="458"/>
        <end position="686"/>
    </location>
</feature>
<evidence type="ECO:0000256" key="4">
    <source>
        <dbReference type="SAM" id="MobiDB-lite"/>
    </source>
</evidence>
<dbReference type="InterPro" id="IPR051516">
    <property type="entry name" value="SETDB_methyltransferase"/>
</dbReference>
<feature type="non-terminal residue" evidence="6">
    <location>
        <position position="1326"/>
    </location>
</feature>
<dbReference type="InterPro" id="IPR002999">
    <property type="entry name" value="Tudor"/>
</dbReference>
<protein>
    <recommendedName>
        <fullName evidence="5">Tudor domain-containing protein</fullName>
    </recommendedName>
</protein>
<dbReference type="Gene3D" id="2.30.30.140">
    <property type="match status" value="1"/>
</dbReference>
<feature type="region of interest" description="Disordered" evidence="4">
    <location>
        <begin position="703"/>
        <end position="725"/>
    </location>
</feature>
<comment type="caution">
    <text evidence="6">The sequence shown here is derived from an EMBL/GenBank/DDBJ whole genome shotgun (WGS) entry which is preliminary data.</text>
</comment>
<dbReference type="EMBL" id="JASPKZ010003073">
    <property type="protein sequence ID" value="KAJ9594079.1"/>
    <property type="molecule type" value="Genomic_DNA"/>
</dbReference>
<dbReference type="GO" id="GO:0010629">
    <property type="term" value="P:negative regulation of gene expression"/>
    <property type="evidence" value="ECO:0007669"/>
    <property type="project" value="TreeGrafter"/>
</dbReference>
<feature type="compositionally biased region" description="Acidic residues" evidence="4">
    <location>
        <begin position="44"/>
        <end position="56"/>
    </location>
</feature>
<reference evidence="6" key="2">
    <citation type="submission" date="2023-05" db="EMBL/GenBank/DDBJ databases">
        <authorList>
            <person name="Fouks B."/>
        </authorList>
    </citation>
    <scope>NUCLEOTIDE SEQUENCE</scope>
    <source>
        <strain evidence="6">Stay&amp;Tobe</strain>
        <tissue evidence="6">Testes</tissue>
    </source>
</reference>
<proteinExistence type="predicted"/>
<evidence type="ECO:0000313" key="7">
    <source>
        <dbReference type="Proteomes" id="UP001233999"/>
    </source>
</evidence>
<comment type="subcellular location">
    <subcellularLocation>
        <location evidence="1">Nucleus</location>
    </subcellularLocation>
</comment>
<dbReference type="CDD" id="cd21181">
    <property type="entry name" value="Tudor_SETDB1_rpt2"/>
    <property type="match status" value="1"/>
</dbReference>
<dbReference type="Pfam" id="PF18359">
    <property type="entry name" value="Tudor_5"/>
    <property type="match status" value="1"/>
</dbReference>